<evidence type="ECO:0000256" key="1">
    <source>
        <dbReference type="SAM" id="Coils"/>
    </source>
</evidence>
<evidence type="ECO:0000256" key="2">
    <source>
        <dbReference type="SAM" id="MobiDB-lite"/>
    </source>
</evidence>
<feature type="region of interest" description="Disordered" evidence="2">
    <location>
        <begin position="303"/>
        <end position="372"/>
    </location>
</feature>
<feature type="coiled-coil region" evidence="1">
    <location>
        <begin position="228"/>
        <end position="272"/>
    </location>
</feature>
<protein>
    <submittedName>
        <fullName evidence="3">Uncharacterized protein</fullName>
    </submittedName>
</protein>
<feature type="compositionally biased region" description="Basic and acidic residues" evidence="2">
    <location>
        <begin position="58"/>
        <end position="69"/>
    </location>
</feature>
<feature type="compositionally biased region" description="Low complexity" evidence="2">
    <location>
        <begin position="180"/>
        <end position="190"/>
    </location>
</feature>
<feature type="region of interest" description="Disordered" evidence="2">
    <location>
        <begin position="1"/>
        <end position="121"/>
    </location>
</feature>
<feature type="region of interest" description="Disordered" evidence="2">
    <location>
        <begin position="180"/>
        <end position="223"/>
    </location>
</feature>
<feature type="compositionally biased region" description="Low complexity" evidence="2">
    <location>
        <begin position="42"/>
        <end position="57"/>
    </location>
</feature>
<feature type="compositionally biased region" description="Polar residues" evidence="2">
    <location>
        <begin position="76"/>
        <end position="114"/>
    </location>
</feature>
<keyword evidence="4" id="KW-1185">Reference proteome</keyword>
<sequence>MPSPLHPPRRESPPPEISDAESTPLLPQKRRHDSRGSSATPSYRSLSSNGSGSASDEAGSREAAADLRRSSSSSRMNTFNSAGSPARNSSLPSLMHSRPSSSAGSMIPSLSSDGARSGTPLANLAECIDGSRDSGAYHDHENWMTSSIEVEDADTRQAIKALKGVKQARRLRNLLGPAATNAAAAHGAPPESTRSLEASGRKRSVRINIPPEAPTRRRSHIAPNPRQRIVIEQQQQQLQQQQQQQQQQSQQLHELQDLRNKQRQNYMAAVQQQQFMLCSPYSAAHAGRPTVVQLPTIQQVPPYTTVNPLLPPEPSSPESRPTWSTSTSSDTEGTTSHEKSASPHLSRQTPAKRRWFSFCGGGAHDVAPNRHN</sequence>
<proteinExistence type="predicted"/>
<evidence type="ECO:0000313" key="4">
    <source>
        <dbReference type="Proteomes" id="UP001430356"/>
    </source>
</evidence>
<keyword evidence="1" id="KW-0175">Coiled coil</keyword>
<accession>A0AAW0ERC1</accession>
<name>A0AAW0ERC1_9TRYP</name>
<reference evidence="3 4" key="1">
    <citation type="journal article" date="2021" name="MBio">
        <title>A New Model Trypanosomatid, Novymonas esmeraldas: Genomic Perception of Its 'Candidatus Pandoraea novymonadis' Endosymbiont.</title>
        <authorList>
            <person name="Zakharova A."/>
            <person name="Saura A."/>
            <person name="Butenko A."/>
            <person name="Podesvova L."/>
            <person name="Warmusova S."/>
            <person name="Kostygov A.Y."/>
            <person name="Nenarokova A."/>
            <person name="Lukes J."/>
            <person name="Opperdoes F.R."/>
            <person name="Yurchenko V."/>
        </authorList>
    </citation>
    <scope>NUCLEOTIDE SEQUENCE [LARGE SCALE GENOMIC DNA]</scope>
    <source>
        <strain evidence="3 4">E262AT.01</strain>
    </source>
</reference>
<dbReference type="EMBL" id="JAECZO010000052">
    <property type="protein sequence ID" value="KAK7195348.1"/>
    <property type="molecule type" value="Genomic_DNA"/>
</dbReference>
<feature type="compositionally biased region" description="Low complexity" evidence="2">
    <location>
        <begin position="316"/>
        <end position="334"/>
    </location>
</feature>
<evidence type="ECO:0000313" key="3">
    <source>
        <dbReference type="EMBL" id="KAK7195348.1"/>
    </source>
</evidence>
<dbReference type="Proteomes" id="UP001430356">
    <property type="component" value="Unassembled WGS sequence"/>
</dbReference>
<gene>
    <name evidence="3" type="ORF">NESM_000461300</name>
</gene>
<comment type="caution">
    <text evidence="3">The sequence shown here is derived from an EMBL/GenBank/DDBJ whole genome shotgun (WGS) entry which is preliminary data.</text>
</comment>
<dbReference type="AlphaFoldDB" id="A0AAW0ERC1"/>
<organism evidence="3 4">
    <name type="scientific">Novymonas esmeraldas</name>
    <dbReference type="NCBI Taxonomy" id="1808958"/>
    <lineage>
        <taxon>Eukaryota</taxon>
        <taxon>Discoba</taxon>
        <taxon>Euglenozoa</taxon>
        <taxon>Kinetoplastea</taxon>
        <taxon>Metakinetoplastina</taxon>
        <taxon>Trypanosomatida</taxon>
        <taxon>Trypanosomatidae</taxon>
        <taxon>Novymonas</taxon>
    </lineage>
</organism>